<dbReference type="PANTHER" id="PTHR33142">
    <property type="entry name" value="CYCLIN-DEPENDENT PROTEIN KINASE INHIBITOR SMR13"/>
    <property type="match status" value="1"/>
</dbReference>
<organism evidence="3 4">
    <name type="scientific">Nepenthes gracilis</name>
    <name type="common">Slender pitcher plant</name>
    <dbReference type="NCBI Taxonomy" id="150966"/>
    <lineage>
        <taxon>Eukaryota</taxon>
        <taxon>Viridiplantae</taxon>
        <taxon>Streptophyta</taxon>
        <taxon>Embryophyta</taxon>
        <taxon>Tracheophyta</taxon>
        <taxon>Spermatophyta</taxon>
        <taxon>Magnoliopsida</taxon>
        <taxon>eudicotyledons</taxon>
        <taxon>Gunneridae</taxon>
        <taxon>Pentapetalae</taxon>
        <taxon>Caryophyllales</taxon>
        <taxon>Nepenthaceae</taxon>
        <taxon>Nepenthes</taxon>
    </lineage>
</organism>
<sequence>MDNGRQGSEDMDLNTERCRTPTCDGCRIPATLVCPPPPRKKKAYSKNPDPPKNGYFQPPYFETVFFPPHRTEASGRLCPRC</sequence>
<evidence type="ECO:0000313" key="3">
    <source>
        <dbReference type="EMBL" id="GMH27160.1"/>
    </source>
</evidence>
<proteinExistence type="predicted"/>
<gene>
    <name evidence="3" type="ORF">Nepgr_029003</name>
</gene>
<dbReference type="PANTHER" id="PTHR33142:SF15">
    <property type="entry name" value="CYCLIN-DEPENDENT PROTEIN KINASE INHIBITOR SMR4"/>
    <property type="match status" value="1"/>
</dbReference>
<evidence type="ECO:0000256" key="2">
    <source>
        <dbReference type="ARBA" id="ARBA00023306"/>
    </source>
</evidence>
<keyword evidence="2" id="KW-0131">Cell cycle</keyword>
<comment type="caution">
    <text evidence="3">The sequence shown here is derived from an EMBL/GenBank/DDBJ whole genome shotgun (WGS) entry which is preliminary data.</text>
</comment>
<dbReference type="InterPro" id="IPR040389">
    <property type="entry name" value="SMR"/>
</dbReference>
<protein>
    <submittedName>
        <fullName evidence="3">Uncharacterized protein</fullName>
    </submittedName>
</protein>
<dbReference type="Proteomes" id="UP001279734">
    <property type="component" value="Unassembled WGS sequence"/>
</dbReference>
<keyword evidence="1" id="KW-0649">Protein kinase inhibitor</keyword>
<keyword evidence="4" id="KW-1185">Reference proteome</keyword>
<dbReference type="GO" id="GO:0032875">
    <property type="term" value="P:regulation of DNA endoreduplication"/>
    <property type="evidence" value="ECO:0007669"/>
    <property type="project" value="InterPro"/>
</dbReference>
<name>A0AAD3TCS3_NEPGR</name>
<dbReference type="EMBL" id="BSYO01000032">
    <property type="protein sequence ID" value="GMH27160.1"/>
    <property type="molecule type" value="Genomic_DNA"/>
</dbReference>
<reference evidence="3" key="1">
    <citation type="submission" date="2023-05" db="EMBL/GenBank/DDBJ databases">
        <title>Nepenthes gracilis genome sequencing.</title>
        <authorList>
            <person name="Fukushima K."/>
        </authorList>
    </citation>
    <scope>NUCLEOTIDE SEQUENCE</scope>
    <source>
        <strain evidence="3">SING2019-196</strain>
    </source>
</reference>
<evidence type="ECO:0000256" key="1">
    <source>
        <dbReference type="ARBA" id="ARBA00023013"/>
    </source>
</evidence>
<dbReference type="GO" id="GO:0005634">
    <property type="term" value="C:nucleus"/>
    <property type="evidence" value="ECO:0007669"/>
    <property type="project" value="TreeGrafter"/>
</dbReference>
<dbReference type="GO" id="GO:0004860">
    <property type="term" value="F:protein kinase inhibitor activity"/>
    <property type="evidence" value="ECO:0007669"/>
    <property type="project" value="UniProtKB-KW"/>
</dbReference>
<dbReference type="AlphaFoldDB" id="A0AAD3TCS3"/>
<evidence type="ECO:0000313" key="4">
    <source>
        <dbReference type="Proteomes" id="UP001279734"/>
    </source>
</evidence>
<accession>A0AAD3TCS3</accession>